<keyword evidence="2" id="KW-0413">Isomerase</keyword>
<sequence length="274" mass="30898">MGRFAVSTMFFHEYPCDHIFDYVAESGLDSLEFWVETPHFWLRDRPEGELGRCIAGHPELSPITVHAPSLDLNPCSINPRVAEISVDYAVEAVRMAERMGAAVVTVHPGKRTAKRHPSAYDYRRFEDYIARLREVAEGTRVKVAIENLEPRVNALLSTAEDAAEVLEREPWLWFTLDMGHAMMTSCDEVIRFIDLCIERTVNVHVSALGGNGRPHHPIHDDPEALRVLAELADRGYGGYLTLELEDMVFPGALSSEEKVVLLSRESEALREVFP</sequence>
<evidence type="ECO:0000259" key="1">
    <source>
        <dbReference type="Pfam" id="PF01261"/>
    </source>
</evidence>
<dbReference type="STRING" id="1550566.SZ63_04265"/>
<dbReference type="Proteomes" id="UP000035301">
    <property type="component" value="Unassembled WGS sequence"/>
</dbReference>
<evidence type="ECO:0000313" key="2">
    <source>
        <dbReference type="EMBL" id="KLK88267.1"/>
    </source>
</evidence>
<dbReference type="EMBL" id="JXOJ01000002">
    <property type="protein sequence ID" value="KLK88267.1"/>
    <property type="molecule type" value="Genomic_DNA"/>
</dbReference>
<protein>
    <submittedName>
        <fullName evidence="2">Xylose isomerase</fullName>
    </submittedName>
</protein>
<dbReference type="Pfam" id="PF01261">
    <property type="entry name" value="AP_endonuc_2"/>
    <property type="match status" value="1"/>
</dbReference>
<proteinExistence type="predicted"/>
<dbReference type="InterPro" id="IPR013022">
    <property type="entry name" value="Xyl_isomerase-like_TIM-brl"/>
</dbReference>
<accession>A0A0H1R6D6</accession>
<dbReference type="InterPro" id="IPR050312">
    <property type="entry name" value="IolE/XylAMocC-like"/>
</dbReference>
<name>A0A0H1R6D6_9EURY</name>
<dbReference type="Gene3D" id="3.20.20.150">
    <property type="entry name" value="Divalent-metal-dependent TIM barrel enzymes"/>
    <property type="match status" value="1"/>
</dbReference>
<keyword evidence="3" id="KW-1185">Reference proteome</keyword>
<dbReference type="RefSeq" id="WP_048181703.1">
    <property type="nucleotide sequence ID" value="NZ_JXOJ01000002.1"/>
</dbReference>
<dbReference type="PANTHER" id="PTHR12110:SF21">
    <property type="entry name" value="XYLOSE ISOMERASE-LIKE TIM BARREL DOMAIN-CONTAINING PROTEIN"/>
    <property type="match status" value="1"/>
</dbReference>
<feature type="domain" description="Xylose isomerase-like TIM barrel" evidence="1">
    <location>
        <begin position="20"/>
        <end position="250"/>
    </location>
</feature>
<organism evidence="2 3">
    <name type="scientific">Methanoculleus sediminis</name>
    <dbReference type="NCBI Taxonomy" id="1550566"/>
    <lineage>
        <taxon>Archaea</taxon>
        <taxon>Methanobacteriati</taxon>
        <taxon>Methanobacteriota</taxon>
        <taxon>Stenosarchaea group</taxon>
        <taxon>Methanomicrobia</taxon>
        <taxon>Methanomicrobiales</taxon>
        <taxon>Methanomicrobiaceae</taxon>
        <taxon>Methanoculleus</taxon>
    </lineage>
</organism>
<dbReference type="SUPFAM" id="SSF51658">
    <property type="entry name" value="Xylose isomerase-like"/>
    <property type="match status" value="1"/>
</dbReference>
<evidence type="ECO:0000313" key="3">
    <source>
        <dbReference type="Proteomes" id="UP000035301"/>
    </source>
</evidence>
<dbReference type="PANTHER" id="PTHR12110">
    <property type="entry name" value="HYDROXYPYRUVATE ISOMERASE"/>
    <property type="match status" value="1"/>
</dbReference>
<dbReference type="InterPro" id="IPR036237">
    <property type="entry name" value="Xyl_isomerase-like_sf"/>
</dbReference>
<dbReference type="AlphaFoldDB" id="A0A0H1R6D6"/>
<gene>
    <name evidence="2" type="ORF">SZ63_04265</name>
</gene>
<dbReference type="GO" id="GO:0016853">
    <property type="term" value="F:isomerase activity"/>
    <property type="evidence" value="ECO:0007669"/>
    <property type="project" value="UniProtKB-KW"/>
</dbReference>
<reference evidence="2 3" key="1">
    <citation type="journal article" date="2015" name="Int. J. Syst. Evol. Microbiol.">
        <title>Methanoculleus sediminis sp. nov., a methanogen from sediments near a submarine mud volcano.</title>
        <authorList>
            <person name="Chen S.C."/>
            <person name="Chen M.F."/>
            <person name="Lai M.C."/>
            <person name="Weng C.Y."/>
            <person name="Wu S.Y."/>
            <person name="Lin S."/>
            <person name="Yang T.F."/>
            <person name="Chen P.C."/>
        </authorList>
    </citation>
    <scope>NUCLEOTIDE SEQUENCE [LARGE SCALE GENOMIC DNA]</scope>
    <source>
        <strain evidence="2 3">S3Fa</strain>
    </source>
</reference>
<dbReference type="PATRIC" id="fig|1550566.3.peg.913"/>
<dbReference type="OrthoDB" id="59344at2157"/>
<comment type="caution">
    <text evidence="2">The sequence shown here is derived from an EMBL/GenBank/DDBJ whole genome shotgun (WGS) entry which is preliminary data.</text>
</comment>